<keyword evidence="1" id="KW-0808">Transferase</keyword>
<dbReference type="InterPro" id="IPR036890">
    <property type="entry name" value="HATPase_C_sf"/>
</dbReference>
<keyword evidence="3" id="KW-0902">Two-component regulatory system</keyword>
<sequence length="183" mass="19669">MLQTLALIRARADDPESVARLARSQERELRTWLYDDRAEAGTSVASDLRGLVGEIEDARIHRSGDGGTEAVAIDVVVVGDRTPTEATRALLQAAREALVNAVAHGAPPVSVYLEVGASEVSVFVRDRGDGFDPGAIAPDRFGVRESILGRVRRRGGTAQVVSRAGWGTEVRLTVPVDDTEEQR</sequence>
<dbReference type="Pfam" id="PF13581">
    <property type="entry name" value="HATPase_c_2"/>
    <property type="match status" value="1"/>
</dbReference>
<dbReference type="Proteomes" id="UP001321475">
    <property type="component" value="Chromosome"/>
</dbReference>
<dbReference type="EMBL" id="AP027729">
    <property type="protein sequence ID" value="BDZ41096.1"/>
    <property type="molecule type" value="Genomic_DNA"/>
</dbReference>
<protein>
    <recommendedName>
        <fullName evidence="4">Histidine kinase/HSP90-like ATPase domain-containing protein</fullName>
    </recommendedName>
</protein>
<accession>A0ABM8FZA8</accession>
<reference evidence="6" key="1">
    <citation type="journal article" date="2019" name="Int. J. Syst. Evol. Microbiol.">
        <title>The Global Catalogue of Microorganisms (GCM) 10K type strain sequencing project: providing services to taxonomists for standard genome sequencing and annotation.</title>
        <authorList>
            <consortium name="The Broad Institute Genomics Platform"/>
            <consortium name="The Broad Institute Genome Sequencing Center for Infectious Disease"/>
            <person name="Wu L."/>
            <person name="Ma J."/>
        </authorList>
    </citation>
    <scope>NUCLEOTIDE SEQUENCE [LARGE SCALE GENOMIC DNA]</scope>
    <source>
        <strain evidence="6">NBRC 108565</strain>
    </source>
</reference>
<dbReference type="RefSeq" id="WP_350227629.1">
    <property type="nucleotide sequence ID" value="NZ_AP027729.1"/>
</dbReference>
<evidence type="ECO:0000256" key="1">
    <source>
        <dbReference type="ARBA" id="ARBA00022679"/>
    </source>
</evidence>
<dbReference type="SUPFAM" id="SSF55874">
    <property type="entry name" value="ATPase domain of HSP90 chaperone/DNA topoisomerase II/histidine kinase"/>
    <property type="match status" value="1"/>
</dbReference>
<feature type="domain" description="Histidine kinase/HSP90-like ATPase" evidence="4">
    <location>
        <begin position="82"/>
        <end position="140"/>
    </location>
</feature>
<dbReference type="InterPro" id="IPR050482">
    <property type="entry name" value="Sensor_HK_TwoCompSys"/>
</dbReference>
<organism evidence="5 6">
    <name type="scientific">Paraoerskovia sediminicola</name>
    <dbReference type="NCBI Taxonomy" id="1138587"/>
    <lineage>
        <taxon>Bacteria</taxon>
        <taxon>Bacillati</taxon>
        <taxon>Actinomycetota</taxon>
        <taxon>Actinomycetes</taxon>
        <taxon>Micrococcales</taxon>
        <taxon>Cellulomonadaceae</taxon>
        <taxon>Paraoerskovia</taxon>
    </lineage>
</organism>
<dbReference type="PANTHER" id="PTHR24421">
    <property type="entry name" value="NITRATE/NITRITE SENSOR PROTEIN NARX-RELATED"/>
    <property type="match status" value="1"/>
</dbReference>
<evidence type="ECO:0000313" key="5">
    <source>
        <dbReference type="EMBL" id="BDZ41096.1"/>
    </source>
</evidence>
<dbReference type="Gene3D" id="3.30.565.10">
    <property type="entry name" value="Histidine kinase-like ATPase, C-terminal domain"/>
    <property type="match status" value="1"/>
</dbReference>
<evidence type="ECO:0000259" key="4">
    <source>
        <dbReference type="Pfam" id="PF13581"/>
    </source>
</evidence>
<evidence type="ECO:0000256" key="3">
    <source>
        <dbReference type="ARBA" id="ARBA00023012"/>
    </source>
</evidence>
<evidence type="ECO:0000313" key="6">
    <source>
        <dbReference type="Proteomes" id="UP001321475"/>
    </source>
</evidence>
<dbReference type="PANTHER" id="PTHR24421:SF61">
    <property type="entry name" value="OXYGEN SENSOR HISTIDINE KINASE NREB"/>
    <property type="match status" value="1"/>
</dbReference>
<name>A0ABM8FZA8_9CELL</name>
<keyword evidence="6" id="KW-1185">Reference proteome</keyword>
<gene>
    <name evidence="5" type="ORF">GCM10025865_03950</name>
</gene>
<dbReference type="InterPro" id="IPR003594">
    <property type="entry name" value="HATPase_dom"/>
</dbReference>
<proteinExistence type="predicted"/>
<keyword evidence="2" id="KW-0418">Kinase</keyword>
<evidence type="ECO:0000256" key="2">
    <source>
        <dbReference type="ARBA" id="ARBA00022777"/>
    </source>
</evidence>